<dbReference type="GO" id="GO:0008813">
    <property type="term" value="F:chorismate lyase activity"/>
    <property type="evidence" value="ECO:0007669"/>
    <property type="project" value="UniProtKB-UniRule"/>
</dbReference>
<dbReference type="GO" id="GO:0005829">
    <property type="term" value="C:cytosol"/>
    <property type="evidence" value="ECO:0007669"/>
    <property type="project" value="TreeGrafter"/>
</dbReference>
<dbReference type="OrthoDB" id="9789493at2"/>
<keyword evidence="2 4" id="KW-0831">Ubiquinone biosynthesis</keyword>
<dbReference type="PANTHER" id="PTHR38683:SF1">
    <property type="entry name" value="CHORISMATE PYRUVATE-LYASE"/>
    <property type="match status" value="1"/>
</dbReference>
<keyword evidence="3 4" id="KW-0456">Lyase</keyword>
<reference evidence="5 6" key="1">
    <citation type="submission" date="2018-11" db="EMBL/GenBank/DDBJ databases">
        <title>The draft genome sequence of Amphritea balenae JAMM 1525T.</title>
        <authorList>
            <person name="Fang Z."/>
            <person name="Zhang Y."/>
            <person name="Han X."/>
        </authorList>
    </citation>
    <scope>NUCLEOTIDE SEQUENCE [LARGE SCALE GENOMIC DNA]</scope>
    <source>
        <strain evidence="5 6">JAMM 1525</strain>
    </source>
</reference>
<dbReference type="Gene3D" id="3.40.1410.10">
    <property type="entry name" value="Chorismate lyase-like"/>
    <property type="match status" value="1"/>
</dbReference>
<dbReference type="HAMAP" id="MF_01632">
    <property type="entry name" value="UbiC"/>
    <property type="match status" value="1"/>
</dbReference>
<accession>A0A3P1SP48</accession>
<dbReference type="GO" id="GO:0042866">
    <property type="term" value="P:pyruvate biosynthetic process"/>
    <property type="evidence" value="ECO:0007669"/>
    <property type="project" value="UniProtKB-UniRule"/>
</dbReference>
<comment type="subcellular location">
    <subcellularLocation>
        <location evidence="4">Cytoplasm</location>
    </subcellularLocation>
</comment>
<comment type="caution">
    <text evidence="5">The sequence shown here is derived from an EMBL/GenBank/DDBJ whole genome shotgun (WGS) entry which is preliminary data.</text>
</comment>
<dbReference type="InterPro" id="IPR028978">
    <property type="entry name" value="Chorismate_lyase_/UTRA_dom_sf"/>
</dbReference>
<dbReference type="InterPro" id="IPR007440">
    <property type="entry name" value="Chorismate--pyruvate_lyase"/>
</dbReference>
<comment type="pathway">
    <text evidence="4">Cofactor biosynthesis; ubiquinone biosynthesis.</text>
</comment>
<dbReference type="SUPFAM" id="SSF64288">
    <property type="entry name" value="Chorismate lyase-like"/>
    <property type="match status" value="1"/>
</dbReference>
<evidence type="ECO:0000256" key="1">
    <source>
        <dbReference type="ARBA" id="ARBA00022490"/>
    </source>
</evidence>
<comment type="catalytic activity">
    <reaction evidence="4">
        <text>chorismate = 4-hydroxybenzoate + pyruvate</text>
        <dbReference type="Rhea" id="RHEA:16505"/>
        <dbReference type="ChEBI" id="CHEBI:15361"/>
        <dbReference type="ChEBI" id="CHEBI:17879"/>
        <dbReference type="ChEBI" id="CHEBI:29748"/>
        <dbReference type="EC" id="4.1.3.40"/>
    </reaction>
</comment>
<dbReference type="EC" id="4.1.3.40" evidence="4"/>
<comment type="function">
    <text evidence="4">Removes the pyruvyl group from chorismate, with concomitant aromatization of the ring, to provide 4-hydroxybenzoate (4HB) for the ubiquinone pathway.</text>
</comment>
<comment type="caution">
    <text evidence="4">Lacks conserved residue(s) required for the propagation of feature annotation.</text>
</comment>
<dbReference type="EMBL" id="RQXV01000006">
    <property type="protein sequence ID" value="RRC98799.1"/>
    <property type="molecule type" value="Genomic_DNA"/>
</dbReference>
<dbReference type="UniPathway" id="UPA00232"/>
<evidence type="ECO:0000256" key="2">
    <source>
        <dbReference type="ARBA" id="ARBA00022688"/>
    </source>
</evidence>
<evidence type="ECO:0000256" key="4">
    <source>
        <dbReference type="HAMAP-Rule" id="MF_01632"/>
    </source>
</evidence>
<gene>
    <name evidence="4" type="primary">ubiC</name>
    <name evidence="5" type="ORF">EHS89_11445</name>
</gene>
<dbReference type="GO" id="GO:0006744">
    <property type="term" value="P:ubiquinone biosynthetic process"/>
    <property type="evidence" value="ECO:0007669"/>
    <property type="project" value="UniProtKB-UniRule"/>
</dbReference>
<proteinExistence type="inferred from homology"/>
<evidence type="ECO:0000313" key="5">
    <source>
        <dbReference type="EMBL" id="RRC98799.1"/>
    </source>
</evidence>
<organism evidence="5 6">
    <name type="scientific">Amphritea balenae</name>
    <dbReference type="NCBI Taxonomy" id="452629"/>
    <lineage>
        <taxon>Bacteria</taxon>
        <taxon>Pseudomonadati</taxon>
        <taxon>Pseudomonadota</taxon>
        <taxon>Gammaproteobacteria</taxon>
        <taxon>Oceanospirillales</taxon>
        <taxon>Oceanospirillaceae</taxon>
        <taxon>Amphritea</taxon>
    </lineage>
</organism>
<keyword evidence="4" id="KW-0670">Pyruvate</keyword>
<comment type="similarity">
    <text evidence="4">Belongs to the UbiC family.</text>
</comment>
<feature type="binding site" evidence="4">
    <location>
        <position position="170"/>
    </location>
    <ligand>
        <name>substrate</name>
    </ligand>
</feature>
<evidence type="ECO:0000313" key="6">
    <source>
        <dbReference type="Proteomes" id="UP000267535"/>
    </source>
</evidence>
<dbReference type="PANTHER" id="PTHR38683">
    <property type="entry name" value="CHORISMATE PYRUVATE-LYASE"/>
    <property type="match status" value="1"/>
</dbReference>
<keyword evidence="6" id="KW-1185">Reference proteome</keyword>
<sequence>MVVPIPAALNQNSFDVRWYTLRRPASPDAPACWRKWLLDSGSLTQRLIQASKGDFRVEVVRQLWGRPTRSEARELGIPHRQMALIREVQLIGNGQPWVFARTIIPASTLTGKQRELNYLGSRSLGTVLFKDPTMQRGALQISKLRLLSGETVWARRSRFLLSGKPLLVAEVFLPALQKVNYLNNGITESQ</sequence>
<dbReference type="AlphaFoldDB" id="A0A3P1SP48"/>
<dbReference type="Pfam" id="PF04345">
    <property type="entry name" value="Chor_lyase"/>
    <property type="match status" value="1"/>
</dbReference>
<keyword evidence="1 4" id="KW-0963">Cytoplasm</keyword>
<evidence type="ECO:0000256" key="3">
    <source>
        <dbReference type="ARBA" id="ARBA00023239"/>
    </source>
</evidence>
<protein>
    <recommendedName>
        <fullName evidence="4">Probable chorismate pyruvate-lyase</fullName>
        <shortName evidence="4">CL</shortName>
        <shortName evidence="4">CPL</shortName>
        <ecNumber evidence="4">4.1.3.40</ecNumber>
    </recommendedName>
</protein>
<name>A0A3P1SP48_9GAMM</name>
<feature type="binding site" evidence="4">
    <location>
        <position position="124"/>
    </location>
    <ligand>
        <name>substrate</name>
    </ligand>
</feature>
<feature type="binding site" evidence="4">
    <location>
        <position position="86"/>
    </location>
    <ligand>
        <name>substrate</name>
    </ligand>
</feature>
<dbReference type="Proteomes" id="UP000267535">
    <property type="component" value="Unassembled WGS sequence"/>
</dbReference>